<accession>A0A1L3FAY6</accession>
<evidence type="ECO:0000313" key="1">
    <source>
        <dbReference type="EMBL" id="APG10448.1"/>
    </source>
</evidence>
<organism evidence="1 2">
    <name type="scientific">Bradyrhizobium japonicum</name>
    <dbReference type="NCBI Taxonomy" id="375"/>
    <lineage>
        <taxon>Bacteria</taxon>
        <taxon>Pseudomonadati</taxon>
        <taxon>Pseudomonadota</taxon>
        <taxon>Alphaproteobacteria</taxon>
        <taxon>Hyphomicrobiales</taxon>
        <taxon>Nitrobacteraceae</taxon>
        <taxon>Bradyrhizobium</taxon>
    </lineage>
</organism>
<dbReference type="AlphaFoldDB" id="A0A1L3FAY6"/>
<name>A0A1L3FAY6_BRAJP</name>
<dbReference type="EMBL" id="CP017637">
    <property type="protein sequence ID" value="APG10448.1"/>
    <property type="molecule type" value="Genomic_DNA"/>
</dbReference>
<gene>
    <name evidence="1" type="ORF">BKD09_19135</name>
</gene>
<proteinExistence type="predicted"/>
<evidence type="ECO:0000313" key="2">
    <source>
        <dbReference type="Proteomes" id="UP000181962"/>
    </source>
</evidence>
<dbReference type="Proteomes" id="UP000181962">
    <property type="component" value="Chromosome"/>
</dbReference>
<sequence>MPATAPVGGLADEIDAYLISTGSRFATFSRELCAFVVSEGGKVRYSARSAQLCEAKGWIRPGPPLPTDGYSACVRAGERPSGAEDANSDSFLEELARDGELFENALHLGQWDQTLTLLWFDDEQLSAPAPARKQWDEDTYRLRKLDGVLP</sequence>
<protein>
    <submittedName>
        <fullName evidence="1">Uncharacterized protein</fullName>
    </submittedName>
</protein>
<reference evidence="1 2" key="1">
    <citation type="submission" date="2016-11" db="EMBL/GenBank/DDBJ databases">
        <title>Complete Genome Sequence of Bradyrhizobium sp. strain J5, an isolated from soybean nodule in Hokkaido.</title>
        <authorList>
            <person name="Kanehara K."/>
        </authorList>
    </citation>
    <scope>NUCLEOTIDE SEQUENCE [LARGE SCALE GENOMIC DNA]</scope>
    <source>
        <strain evidence="1 2">J5</strain>
    </source>
</reference>